<dbReference type="PANTHER" id="PTHR40590:SF1">
    <property type="entry name" value="CYTOPLASMIC PROTEIN"/>
    <property type="match status" value="1"/>
</dbReference>
<reference evidence="2" key="1">
    <citation type="journal article" date="2019" name="Int. J. Syst. Evol. Microbiol.">
        <title>The Global Catalogue of Microorganisms (GCM) 10K type strain sequencing project: providing services to taxonomists for standard genome sequencing and annotation.</title>
        <authorList>
            <consortium name="The Broad Institute Genomics Platform"/>
            <consortium name="The Broad Institute Genome Sequencing Center for Infectious Disease"/>
            <person name="Wu L."/>
            <person name="Ma J."/>
        </authorList>
    </citation>
    <scope>NUCLEOTIDE SEQUENCE [LARGE SCALE GENOMIC DNA]</scope>
    <source>
        <strain evidence="2">KCTC 23917</strain>
    </source>
</reference>
<keyword evidence="2" id="KW-1185">Reference proteome</keyword>
<dbReference type="InterPro" id="IPR002816">
    <property type="entry name" value="TraB/PrgY/GumN_fam"/>
</dbReference>
<gene>
    <name evidence="1" type="ORF">GCM10010946_05070</name>
</gene>
<organism evidence="1 2">
    <name type="scientific">Undibacterium squillarum</name>
    <dbReference type="NCBI Taxonomy" id="1131567"/>
    <lineage>
        <taxon>Bacteria</taxon>
        <taxon>Pseudomonadati</taxon>
        <taxon>Pseudomonadota</taxon>
        <taxon>Betaproteobacteria</taxon>
        <taxon>Burkholderiales</taxon>
        <taxon>Oxalobacteraceae</taxon>
        <taxon>Undibacterium</taxon>
    </lineage>
</organism>
<proteinExistence type="predicted"/>
<accession>A0ABQ2XTA0</accession>
<dbReference type="CDD" id="cd14789">
    <property type="entry name" value="Tiki"/>
    <property type="match status" value="1"/>
</dbReference>
<dbReference type="PANTHER" id="PTHR40590">
    <property type="entry name" value="CYTOPLASMIC PROTEIN-RELATED"/>
    <property type="match status" value="1"/>
</dbReference>
<evidence type="ECO:0008006" key="3">
    <source>
        <dbReference type="Google" id="ProtNLM"/>
    </source>
</evidence>
<dbReference type="Pfam" id="PF01963">
    <property type="entry name" value="TraB_PrgY_gumN"/>
    <property type="match status" value="1"/>
</dbReference>
<sequence length="319" mass="36044">MGLKMILSLRLKIVKLFFASFFVLHSVFSLAYAENVKFADVPESSSVSLNGFLYFVEKDQRGFYLLGTIHAGISNRQKIGLNIINAAKKSSGIYVEVIMDDSAIDLVDLNSKRKAGGKKLVNLIGEKYYNLLKKNLVSEMEIFSEDEYESLQPWYLVNAVPIPNSENLNLELGTEEQLIVLAKENNITVNELEGATFQANIFNKMTEDQQVRYFRDYVNLVEQGVIRQRGIDLFEAWANSDISLAEKSLGDFSRRNNFYSNFYVGKVVNLRNVGFLKKIEKISSGKSGILFAVGVDHLVGESGLLKMLKDKKYKITKVN</sequence>
<comment type="caution">
    <text evidence="1">The sequence shown here is derived from an EMBL/GenBank/DDBJ whole genome shotgun (WGS) entry which is preliminary data.</text>
</comment>
<evidence type="ECO:0000313" key="1">
    <source>
        <dbReference type="EMBL" id="GGX30966.1"/>
    </source>
</evidence>
<dbReference type="EMBL" id="BMYU01000001">
    <property type="protein sequence ID" value="GGX30966.1"/>
    <property type="molecule type" value="Genomic_DNA"/>
</dbReference>
<name>A0ABQ2XTA0_9BURK</name>
<protein>
    <recommendedName>
        <fullName evidence="3">TraB/GumN family protein</fullName>
    </recommendedName>
</protein>
<dbReference type="Proteomes" id="UP000653343">
    <property type="component" value="Unassembled WGS sequence"/>
</dbReference>
<evidence type="ECO:0000313" key="2">
    <source>
        <dbReference type="Proteomes" id="UP000653343"/>
    </source>
</evidence>
<dbReference type="InterPro" id="IPR047111">
    <property type="entry name" value="YbaP-like"/>
</dbReference>